<evidence type="ECO:0000313" key="5">
    <source>
        <dbReference type="Proteomes" id="UP000245956"/>
    </source>
</evidence>
<dbReference type="InterPro" id="IPR027443">
    <property type="entry name" value="IPNS-like_sf"/>
</dbReference>
<dbReference type="Pfam" id="PF03171">
    <property type="entry name" value="2OG-FeII_Oxy"/>
    <property type="match status" value="1"/>
</dbReference>
<dbReference type="GO" id="GO:0016491">
    <property type="term" value="F:oxidoreductase activity"/>
    <property type="evidence" value="ECO:0007669"/>
    <property type="project" value="UniProtKB-KW"/>
</dbReference>
<dbReference type="PANTHER" id="PTHR47990">
    <property type="entry name" value="2-OXOGLUTARATE (2OG) AND FE(II)-DEPENDENT OXYGENASE SUPERFAMILY PROTEIN-RELATED"/>
    <property type="match status" value="1"/>
</dbReference>
<dbReference type="EMBL" id="LCWV01000037">
    <property type="protein sequence ID" value="PWI65190.1"/>
    <property type="molecule type" value="Genomic_DNA"/>
</dbReference>
<gene>
    <name evidence="4" type="ORF">PCL_07367</name>
</gene>
<reference evidence="4 5" key="1">
    <citation type="journal article" date="2016" name="Front. Microbiol.">
        <title>Genome and transcriptome sequences reveal the specific parasitism of the nematophagous Purpureocillium lilacinum 36-1.</title>
        <authorList>
            <person name="Xie J."/>
            <person name="Li S."/>
            <person name="Mo C."/>
            <person name="Xiao X."/>
            <person name="Peng D."/>
            <person name="Wang G."/>
            <person name="Xiao Y."/>
        </authorList>
    </citation>
    <scope>NUCLEOTIDE SEQUENCE [LARGE SCALE GENOMIC DNA]</scope>
    <source>
        <strain evidence="4 5">36-1</strain>
    </source>
</reference>
<comment type="similarity">
    <text evidence="1 2">Belongs to the iron/ascorbate-dependent oxidoreductase family.</text>
</comment>
<dbReference type="InterPro" id="IPR050231">
    <property type="entry name" value="Iron_ascorbate_oxido_reductase"/>
</dbReference>
<dbReference type="Proteomes" id="UP000245956">
    <property type="component" value="Unassembled WGS sequence"/>
</dbReference>
<proteinExistence type="inferred from homology"/>
<evidence type="ECO:0000256" key="1">
    <source>
        <dbReference type="ARBA" id="ARBA00008056"/>
    </source>
</evidence>
<dbReference type="InterPro" id="IPR005123">
    <property type="entry name" value="Oxoglu/Fe-dep_dioxygenase_dom"/>
</dbReference>
<dbReference type="AlphaFoldDB" id="A0A2U3DSE8"/>
<protein>
    <recommendedName>
        <fullName evidence="3">Fe2OG dioxygenase domain-containing protein</fullName>
    </recommendedName>
</protein>
<feature type="domain" description="Fe2OG dioxygenase" evidence="3">
    <location>
        <begin position="180"/>
        <end position="285"/>
    </location>
</feature>
<comment type="caution">
    <text evidence="4">The sequence shown here is derived from an EMBL/GenBank/DDBJ whole genome shotgun (WGS) entry which is preliminary data.</text>
</comment>
<keyword evidence="2" id="KW-0560">Oxidoreductase</keyword>
<sequence>MGVPESPIPSFARGLAVAALPTISYCALVDGDAGETAKLLSVSTSEGFFYLDLQGEGEPAATLSNVDRIYRFMRSWFNQSAETKLQSLQSNYLDGYKATGFFAGPYDGTRDAYESLKVSHKSLDAASAPLAADVQSHRGLFETYLGQANGIARQLLSSLSSAMFLTGRERFEASHETSADSNSTLVLLRYPYVPPALRSQTVGHNKHTDIGSITVLFTDQWGLQVMAADTQRWEYVPPRAGCAIINVGDSLRFLSRKRLRSCLHRVVPVDGQTSDRYTIAYFLRPDNRVSFVDSNGELVTAEHWHDVKYEVFRATHDEQRRDTVLTGGLEPVDMEAPAAGLREE</sequence>
<evidence type="ECO:0000256" key="2">
    <source>
        <dbReference type="RuleBase" id="RU003682"/>
    </source>
</evidence>
<keyword evidence="2" id="KW-0408">Iron</keyword>
<dbReference type="SUPFAM" id="SSF51197">
    <property type="entry name" value="Clavaminate synthase-like"/>
    <property type="match status" value="1"/>
</dbReference>
<evidence type="ECO:0000259" key="3">
    <source>
        <dbReference type="PROSITE" id="PS51471"/>
    </source>
</evidence>
<name>A0A2U3DSE8_PURLI</name>
<organism evidence="4 5">
    <name type="scientific">Purpureocillium lilacinum</name>
    <name type="common">Paecilomyces lilacinus</name>
    <dbReference type="NCBI Taxonomy" id="33203"/>
    <lineage>
        <taxon>Eukaryota</taxon>
        <taxon>Fungi</taxon>
        <taxon>Dikarya</taxon>
        <taxon>Ascomycota</taxon>
        <taxon>Pezizomycotina</taxon>
        <taxon>Sordariomycetes</taxon>
        <taxon>Hypocreomycetidae</taxon>
        <taxon>Hypocreales</taxon>
        <taxon>Ophiocordycipitaceae</taxon>
        <taxon>Purpureocillium</taxon>
    </lineage>
</organism>
<accession>A0A2U3DSE8</accession>
<evidence type="ECO:0000313" key="4">
    <source>
        <dbReference type="EMBL" id="PWI65190.1"/>
    </source>
</evidence>
<dbReference type="PROSITE" id="PS51471">
    <property type="entry name" value="FE2OG_OXY"/>
    <property type="match status" value="1"/>
</dbReference>
<dbReference type="Gene3D" id="2.60.120.330">
    <property type="entry name" value="B-lactam Antibiotic, Isopenicillin N Synthase, Chain"/>
    <property type="match status" value="1"/>
</dbReference>
<dbReference type="InterPro" id="IPR044861">
    <property type="entry name" value="IPNS-like_FE2OG_OXY"/>
</dbReference>
<keyword evidence="2" id="KW-0479">Metal-binding</keyword>
<dbReference type="GO" id="GO:0046872">
    <property type="term" value="F:metal ion binding"/>
    <property type="evidence" value="ECO:0007669"/>
    <property type="project" value="UniProtKB-KW"/>
</dbReference>